<dbReference type="Proteomes" id="UP001589870">
    <property type="component" value="Unassembled WGS sequence"/>
</dbReference>
<accession>A0ABV6U191</accession>
<dbReference type="Pfam" id="PF14503">
    <property type="entry name" value="YhfZ_C"/>
    <property type="match status" value="1"/>
</dbReference>
<comment type="caution">
    <text evidence="3">The sequence shown here is derived from an EMBL/GenBank/DDBJ whole genome shotgun (WGS) entry which is preliminary data.</text>
</comment>
<name>A0ABV6U191_9ACTN</name>
<reference evidence="3 4" key="1">
    <citation type="submission" date="2024-09" db="EMBL/GenBank/DDBJ databases">
        <authorList>
            <person name="Sun Q."/>
            <person name="Mori K."/>
        </authorList>
    </citation>
    <scope>NUCLEOTIDE SEQUENCE [LARGE SCALE GENOMIC DNA]</scope>
    <source>
        <strain evidence="3 4">TBRC 1851</strain>
    </source>
</reference>
<protein>
    <submittedName>
        <fullName evidence="3">YhfZ family protein</fullName>
    </submittedName>
</protein>
<dbReference type="SUPFAM" id="SSF53850">
    <property type="entry name" value="Periplasmic binding protein-like II"/>
    <property type="match status" value="1"/>
</dbReference>
<dbReference type="RefSeq" id="WP_394299854.1">
    <property type="nucleotide sequence ID" value="NZ_JBHMQT010000006.1"/>
</dbReference>
<evidence type="ECO:0000259" key="2">
    <source>
        <dbReference type="Pfam" id="PF14503"/>
    </source>
</evidence>
<dbReference type="EMBL" id="JBHMQT010000006">
    <property type="protein sequence ID" value="MFC0861625.1"/>
    <property type="molecule type" value="Genomic_DNA"/>
</dbReference>
<proteinExistence type="predicted"/>
<dbReference type="InterPro" id="IPR036388">
    <property type="entry name" value="WH-like_DNA-bd_sf"/>
</dbReference>
<dbReference type="InterPro" id="IPR041444">
    <property type="entry name" value="HTH_41"/>
</dbReference>
<dbReference type="Gene3D" id="1.10.10.10">
    <property type="entry name" value="Winged helix-like DNA-binding domain superfamily/Winged helix DNA-binding domain"/>
    <property type="match status" value="1"/>
</dbReference>
<evidence type="ECO:0000313" key="4">
    <source>
        <dbReference type="Proteomes" id="UP001589870"/>
    </source>
</evidence>
<gene>
    <name evidence="3" type="ORF">ACFHYQ_04865</name>
</gene>
<keyword evidence="4" id="KW-1185">Reference proteome</keyword>
<evidence type="ECO:0000259" key="1">
    <source>
        <dbReference type="Pfam" id="PF14502"/>
    </source>
</evidence>
<dbReference type="Gene3D" id="3.40.190.10">
    <property type="entry name" value="Periplasmic binding protein-like II"/>
    <property type="match status" value="2"/>
</dbReference>
<dbReference type="Pfam" id="PF14502">
    <property type="entry name" value="HTH_41"/>
    <property type="match status" value="1"/>
</dbReference>
<evidence type="ECO:0000313" key="3">
    <source>
        <dbReference type="EMBL" id="MFC0861625.1"/>
    </source>
</evidence>
<sequence length="318" mass="34232">MSNPNDVEPTGVIAARQQLARILLEREVGQRLPSTQLLQQETGLGAGTVVKALRELQSLKAATLKARGHQGTTIEARHVGRLWSAAGLGTFVLVLPPPGPIEQQATHTAVRTALSKILIASQVEYLRGAARRLEEVYQGRANAALMSAGAYRHLLGTRPGIVGVNLGPGSYYADRSLVLVRRAGVELGPIPRVAIDRSSVDHTTITEATFGDIKTEPVDCPFIEVPARVLAGEVDTGIWHAMPTVIPPHLAGLELTPLEDLGVQLPHEDLHAVIVSMGVDAATNAALRELRPGEVQKRYRELMANLDLASMSDLTWPR</sequence>
<organism evidence="3 4">
    <name type="scientific">Sphaerimonospora cavernae</name>
    <dbReference type="NCBI Taxonomy" id="1740611"/>
    <lineage>
        <taxon>Bacteria</taxon>
        <taxon>Bacillati</taxon>
        <taxon>Actinomycetota</taxon>
        <taxon>Actinomycetes</taxon>
        <taxon>Streptosporangiales</taxon>
        <taxon>Streptosporangiaceae</taxon>
        <taxon>Sphaerimonospora</taxon>
    </lineage>
</organism>
<feature type="domain" description="YhfZ helix-turn-helix" evidence="1">
    <location>
        <begin position="28"/>
        <end position="74"/>
    </location>
</feature>
<dbReference type="InterPro" id="IPR032791">
    <property type="entry name" value="YhfZ_C"/>
</dbReference>
<feature type="domain" description="Uncharacterised protein YhfZ C-terminal" evidence="2">
    <location>
        <begin position="81"/>
        <end position="290"/>
    </location>
</feature>